<dbReference type="Proteomes" id="UP001365542">
    <property type="component" value="Unassembled WGS sequence"/>
</dbReference>
<keyword evidence="2" id="KW-1185">Reference proteome</keyword>
<proteinExistence type="predicted"/>
<reference evidence="1 2" key="1">
    <citation type="submission" date="2019-10" db="EMBL/GenBank/DDBJ databases">
        <authorList>
            <person name="Palmer J.M."/>
        </authorList>
    </citation>
    <scope>NUCLEOTIDE SEQUENCE [LARGE SCALE GENOMIC DNA]</scope>
    <source>
        <strain evidence="1 2">TWF694</strain>
    </source>
</reference>
<evidence type="ECO:0000313" key="2">
    <source>
        <dbReference type="Proteomes" id="UP001365542"/>
    </source>
</evidence>
<organism evidence="1 2">
    <name type="scientific">Orbilia ellipsospora</name>
    <dbReference type="NCBI Taxonomy" id="2528407"/>
    <lineage>
        <taxon>Eukaryota</taxon>
        <taxon>Fungi</taxon>
        <taxon>Dikarya</taxon>
        <taxon>Ascomycota</taxon>
        <taxon>Pezizomycotina</taxon>
        <taxon>Orbiliomycetes</taxon>
        <taxon>Orbiliales</taxon>
        <taxon>Orbiliaceae</taxon>
        <taxon>Orbilia</taxon>
    </lineage>
</organism>
<dbReference type="AlphaFoldDB" id="A0AAV9X3Y8"/>
<dbReference type="EMBL" id="JAVHJO010000010">
    <property type="protein sequence ID" value="KAK6535426.1"/>
    <property type="molecule type" value="Genomic_DNA"/>
</dbReference>
<gene>
    <name evidence="1" type="ORF">TWF694_001886</name>
</gene>
<name>A0AAV9X3Y8_9PEZI</name>
<evidence type="ECO:0000313" key="1">
    <source>
        <dbReference type="EMBL" id="KAK6535426.1"/>
    </source>
</evidence>
<accession>A0AAV9X3Y8</accession>
<comment type="caution">
    <text evidence="1">The sequence shown here is derived from an EMBL/GenBank/DDBJ whole genome shotgun (WGS) entry which is preliminary data.</text>
</comment>
<sequence>MPVTYNLTINNRCPDKVAFLLFTQQPKVDNNDNNQIYTNVFQVSDNTNNDGRGKAEFRIEKKTYAICLTSKKPLGATTNVTTSDYQEVNIGTYTQQASVVKVLYDQSATAGDLQPATTAASVNTPPGGFVMTTEVETGDPSWTYPTSNNFCIGVGAMDSGSVQPLAIFKAKPNKIYNIYPVTKFFVAPAGDYSAGDIIDVKTYSKGFPVEFKDGNTSITLDYANDYTFHQV</sequence>
<protein>
    <submittedName>
        <fullName evidence="1">Uncharacterized protein</fullName>
    </submittedName>
</protein>